<reference evidence="1 2" key="1">
    <citation type="submission" date="2019-10" db="EMBL/GenBank/DDBJ databases">
        <title>Whole genome shotgun sequence of Acrocarpospora corrugata NBRC 13972.</title>
        <authorList>
            <person name="Ichikawa N."/>
            <person name="Kimura A."/>
            <person name="Kitahashi Y."/>
            <person name="Komaki H."/>
            <person name="Oguchi A."/>
        </authorList>
    </citation>
    <scope>NUCLEOTIDE SEQUENCE [LARGE SCALE GENOMIC DNA]</scope>
    <source>
        <strain evidence="1 2">NBRC 13972</strain>
    </source>
</reference>
<name>A0A5M3WAG6_9ACTN</name>
<comment type="caution">
    <text evidence="1">The sequence shown here is derived from an EMBL/GenBank/DDBJ whole genome shotgun (WGS) entry which is preliminary data.</text>
</comment>
<dbReference type="EMBL" id="BLAD01000069">
    <property type="protein sequence ID" value="GES03508.1"/>
    <property type="molecule type" value="Genomic_DNA"/>
</dbReference>
<dbReference type="Gene3D" id="3.30.530.20">
    <property type="match status" value="1"/>
</dbReference>
<accession>A0A5M3WAG6</accession>
<dbReference type="AlphaFoldDB" id="A0A5M3WAG6"/>
<sequence length="137" mass="14880">MRSYEASSLIGATPEKVWTLLTDIAAWPGWDSGVTKVDGRLALGEKLSIAVEANPGRAFPVKVVELTAPERMVFAGGMPFGLFTGRRTYTLVPEGAGTRFTMREEYTGPLAGLIFKSIPDLGPSFRQFAEGLKRQAE</sequence>
<dbReference type="OrthoDB" id="9810827at2"/>
<dbReference type="Proteomes" id="UP000334990">
    <property type="component" value="Unassembled WGS sequence"/>
</dbReference>
<dbReference type="RefSeq" id="WP_155339665.1">
    <property type="nucleotide sequence ID" value="NZ_BAAABN010000082.1"/>
</dbReference>
<gene>
    <name evidence="1" type="ORF">Acor_55740</name>
</gene>
<evidence type="ECO:0000313" key="2">
    <source>
        <dbReference type="Proteomes" id="UP000334990"/>
    </source>
</evidence>
<keyword evidence="2" id="KW-1185">Reference proteome</keyword>
<dbReference type="SUPFAM" id="SSF55961">
    <property type="entry name" value="Bet v1-like"/>
    <property type="match status" value="1"/>
</dbReference>
<evidence type="ECO:0008006" key="3">
    <source>
        <dbReference type="Google" id="ProtNLM"/>
    </source>
</evidence>
<dbReference type="CDD" id="cd07822">
    <property type="entry name" value="SRPBCC_4"/>
    <property type="match status" value="1"/>
</dbReference>
<dbReference type="InterPro" id="IPR019587">
    <property type="entry name" value="Polyketide_cyclase/dehydratase"/>
</dbReference>
<dbReference type="Pfam" id="PF10604">
    <property type="entry name" value="Polyketide_cyc2"/>
    <property type="match status" value="1"/>
</dbReference>
<proteinExistence type="predicted"/>
<protein>
    <recommendedName>
        <fullName evidence="3">Polyketide cyclase</fullName>
    </recommendedName>
</protein>
<organism evidence="1 2">
    <name type="scientific">Acrocarpospora corrugata</name>
    <dbReference type="NCBI Taxonomy" id="35763"/>
    <lineage>
        <taxon>Bacteria</taxon>
        <taxon>Bacillati</taxon>
        <taxon>Actinomycetota</taxon>
        <taxon>Actinomycetes</taxon>
        <taxon>Streptosporangiales</taxon>
        <taxon>Streptosporangiaceae</taxon>
        <taxon>Acrocarpospora</taxon>
    </lineage>
</organism>
<dbReference type="InterPro" id="IPR023393">
    <property type="entry name" value="START-like_dom_sf"/>
</dbReference>
<evidence type="ECO:0000313" key="1">
    <source>
        <dbReference type="EMBL" id="GES03508.1"/>
    </source>
</evidence>